<accession>A0ABQ6FLS5</accession>
<dbReference type="RefSeq" id="WP_338248289.1">
    <property type="nucleotide sequence ID" value="NZ_BSRI01000001.1"/>
</dbReference>
<dbReference type="EMBL" id="BSRI01000001">
    <property type="protein sequence ID" value="GLV54617.1"/>
    <property type="molecule type" value="Genomic_DNA"/>
</dbReference>
<dbReference type="Proteomes" id="UP001344906">
    <property type="component" value="Unassembled WGS sequence"/>
</dbReference>
<comment type="caution">
    <text evidence="1">The sequence shown here is derived from an EMBL/GenBank/DDBJ whole genome shotgun (WGS) entry which is preliminary data.</text>
</comment>
<evidence type="ECO:0000313" key="1">
    <source>
        <dbReference type="EMBL" id="GLV54617.1"/>
    </source>
</evidence>
<gene>
    <name evidence="1" type="ORF">KDH_14640</name>
</gene>
<reference evidence="1 2" key="1">
    <citation type="submission" date="2023-02" db="EMBL/GenBank/DDBJ databases">
        <title>Dictyobacter halimunensis sp. nov., a new member of the class Ktedonobacteria from forest soil in a geothermal area.</title>
        <authorList>
            <person name="Rachmania M.K."/>
            <person name="Ningsih F."/>
            <person name="Sakai Y."/>
            <person name="Yabe S."/>
            <person name="Yokota A."/>
            <person name="Sjamsuridzal W."/>
        </authorList>
    </citation>
    <scope>NUCLEOTIDE SEQUENCE [LARGE SCALE GENOMIC DNA]</scope>
    <source>
        <strain evidence="1 2">S3.2.2.5</strain>
    </source>
</reference>
<protein>
    <submittedName>
        <fullName evidence="1">Uncharacterized protein</fullName>
    </submittedName>
</protein>
<keyword evidence="2" id="KW-1185">Reference proteome</keyword>
<name>A0ABQ6FLS5_9CHLR</name>
<proteinExistence type="predicted"/>
<organism evidence="1 2">
    <name type="scientific">Dictyobacter halimunensis</name>
    <dbReference type="NCBI Taxonomy" id="3026934"/>
    <lineage>
        <taxon>Bacteria</taxon>
        <taxon>Bacillati</taxon>
        <taxon>Chloroflexota</taxon>
        <taxon>Ktedonobacteria</taxon>
        <taxon>Ktedonobacterales</taxon>
        <taxon>Dictyobacteraceae</taxon>
        <taxon>Dictyobacter</taxon>
    </lineage>
</organism>
<sequence>MGKDSWIYYAPYQDNIYQAFIDLKRAETIVDIESLSLFPQRYAGCTLDEHLVERFYEADKRYHISFGELPFDLAAELPQHDAIWGYVQMYIEMTIQWEQTDPQQPRSLPPQLYAISPITLSREEILAYFSQHVSAQRQLIFWISIFLYQAPFNDQTVIWPLSAEQILEFFGTSTPTKELARSLENRLWDLPLCWYTILYDGDRPSEILFVGASGD</sequence>
<evidence type="ECO:0000313" key="2">
    <source>
        <dbReference type="Proteomes" id="UP001344906"/>
    </source>
</evidence>